<dbReference type="AlphaFoldDB" id="A0AAE0SS49"/>
<reference evidence="1" key="3">
    <citation type="submission" date="2023-05" db="EMBL/GenBank/DDBJ databases">
        <authorList>
            <person name="Smith C.H."/>
        </authorList>
    </citation>
    <scope>NUCLEOTIDE SEQUENCE</scope>
    <source>
        <strain evidence="1">CHS0354</strain>
        <tissue evidence="1">Mantle</tissue>
    </source>
</reference>
<reference evidence="1" key="2">
    <citation type="journal article" date="2021" name="Genome Biol. Evol.">
        <title>Developing a high-quality reference genome for a parasitic bivalve with doubly uniparental inheritance (Bivalvia: Unionida).</title>
        <authorList>
            <person name="Smith C.H."/>
        </authorList>
    </citation>
    <scope>NUCLEOTIDE SEQUENCE</scope>
    <source>
        <strain evidence="1">CHS0354</strain>
        <tissue evidence="1">Mantle</tissue>
    </source>
</reference>
<name>A0AAE0SS49_9BIVA</name>
<evidence type="ECO:0000313" key="1">
    <source>
        <dbReference type="EMBL" id="KAK3596603.1"/>
    </source>
</evidence>
<gene>
    <name evidence="1" type="ORF">CHS0354_035880</name>
</gene>
<organism evidence="1 2">
    <name type="scientific">Potamilus streckersoni</name>
    <dbReference type="NCBI Taxonomy" id="2493646"/>
    <lineage>
        <taxon>Eukaryota</taxon>
        <taxon>Metazoa</taxon>
        <taxon>Spiralia</taxon>
        <taxon>Lophotrochozoa</taxon>
        <taxon>Mollusca</taxon>
        <taxon>Bivalvia</taxon>
        <taxon>Autobranchia</taxon>
        <taxon>Heteroconchia</taxon>
        <taxon>Palaeoheterodonta</taxon>
        <taxon>Unionida</taxon>
        <taxon>Unionoidea</taxon>
        <taxon>Unionidae</taxon>
        <taxon>Ambleminae</taxon>
        <taxon>Lampsilini</taxon>
        <taxon>Potamilus</taxon>
    </lineage>
</organism>
<dbReference type="EMBL" id="JAEAOA010002094">
    <property type="protein sequence ID" value="KAK3596603.1"/>
    <property type="molecule type" value="Genomic_DNA"/>
</dbReference>
<evidence type="ECO:0000313" key="2">
    <source>
        <dbReference type="Proteomes" id="UP001195483"/>
    </source>
</evidence>
<keyword evidence="2" id="KW-1185">Reference proteome</keyword>
<accession>A0AAE0SS49</accession>
<reference evidence="1" key="1">
    <citation type="journal article" date="2021" name="Genome Biol. Evol.">
        <title>A High-Quality Reference Genome for a Parasitic Bivalve with Doubly Uniparental Inheritance (Bivalvia: Unionida).</title>
        <authorList>
            <person name="Smith C.H."/>
        </authorList>
    </citation>
    <scope>NUCLEOTIDE SEQUENCE</scope>
    <source>
        <strain evidence="1">CHS0354</strain>
    </source>
</reference>
<dbReference type="Proteomes" id="UP001195483">
    <property type="component" value="Unassembled WGS sequence"/>
</dbReference>
<sequence>MDHYKLACYVNTFDILIIKVKVAEGLSSYKVSAMALNHTKFEYRNKMWNVSMDVLKVLKSGVRFKRLGM</sequence>
<proteinExistence type="predicted"/>
<comment type="caution">
    <text evidence="1">The sequence shown here is derived from an EMBL/GenBank/DDBJ whole genome shotgun (WGS) entry which is preliminary data.</text>
</comment>
<protein>
    <submittedName>
        <fullName evidence="1">Uncharacterized protein</fullName>
    </submittedName>
</protein>